<keyword evidence="2" id="KW-0285">Flavoprotein</keyword>
<dbReference type="PANTHER" id="PTHR42973">
    <property type="entry name" value="BINDING OXIDOREDUCTASE, PUTATIVE (AFU_ORTHOLOGUE AFUA_1G17690)-RELATED"/>
    <property type="match status" value="1"/>
</dbReference>
<dbReference type="InterPro" id="IPR036318">
    <property type="entry name" value="FAD-bd_PCMH-like_sf"/>
</dbReference>
<dbReference type="PANTHER" id="PTHR42973:SF53">
    <property type="entry name" value="FAD-BINDING PCMH-TYPE DOMAIN-CONTAINING PROTEIN-RELATED"/>
    <property type="match status" value="1"/>
</dbReference>
<evidence type="ECO:0000313" key="6">
    <source>
        <dbReference type="EMBL" id="KAI1859458.1"/>
    </source>
</evidence>
<keyword evidence="3" id="KW-0274">FAD</keyword>
<reference evidence="6" key="1">
    <citation type="submission" date="2021-03" db="EMBL/GenBank/DDBJ databases">
        <title>Revisited historic fungal species revealed as producer of novel bioactive compounds through whole genome sequencing and comparative genomics.</title>
        <authorList>
            <person name="Vignolle G.A."/>
            <person name="Hochenegger N."/>
            <person name="Mach R.L."/>
            <person name="Mach-Aigner A.R."/>
            <person name="Javad Rahimi M."/>
            <person name="Salim K.A."/>
            <person name="Chan C.M."/>
            <person name="Lim L.B.L."/>
            <person name="Cai F."/>
            <person name="Druzhinina I.S."/>
            <person name="U'Ren J.M."/>
            <person name="Derntl C."/>
        </authorList>
    </citation>
    <scope>NUCLEOTIDE SEQUENCE</scope>
    <source>
        <strain evidence="6">TUCIM 5799</strain>
    </source>
</reference>
<evidence type="ECO:0000256" key="4">
    <source>
        <dbReference type="ARBA" id="ARBA00023002"/>
    </source>
</evidence>
<dbReference type="Gene3D" id="3.30.43.10">
    <property type="entry name" value="Uridine Diphospho-n-acetylenolpyruvylglucosamine Reductase, domain 2"/>
    <property type="match status" value="1"/>
</dbReference>
<keyword evidence="7" id="KW-1185">Reference proteome</keyword>
<dbReference type="AlphaFoldDB" id="A0A9Q0ALQ1"/>
<sequence>MAPVAQLLQDNGLGPRIVAPSDAEYDARIDSYWSNSAKLKPACVLLPKSAEEVATAIKVLAAASAPFAIRSGGHTNWPGSNNIDGGVTIDLSCLNTTAIAPDLETATIGPGARWKDVYAELHKFNRVVAGGREGNVGVAGLLLGGGMTFFTGRHGFACDNVVAYEVVLANGRIVNADAQSNSDLFRALKGGSNNFGVVTKFTMKTIQCDRVWAGMTFYPKQTIPRAIDSLCAFADNVKKDPDSNLIWMVTHLPQFKDIVVATLFNQVAGVESAPAYDQWRTIPETMNTIKMTSVSEMAFEYNMPAGYHNIWFTASFKNDRRIVSKASELHDQLAQELGEIAPDGNFFTQCIFQPLPTLFADQSVKAGGNVMGIERHAHDGLLFLATAMLSNSEQEALAYPKVKTWVDAVKRYASTIDGGNLAWTYLNYADPSQDSLMSYGKENVRLMKTVAAKYDPHQVFQNLCKGGFKITNVNA</sequence>
<dbReference type="Gene3D" id="3.40.462.20">
    <property type="match status" value="1"/>
</dbReference>
<evidence type="ECO:0000256" key="1">
    <source>
        <dbReference type="ARBA" id="ARBA00005466"/>
    </source>
</evidence>
<proteinExistence type="inferred from homology"/>
<keyword evidence="4" id="KW-0560">Oxidoreductase</keyword>
<organism evidence="6 7">
    <name type="scientific">Neoarthrinium moseri</name>
    <dbReference type="NCBI Taxonomy" id="1658444"/>
    <lineage>
        <taxon>Eukaryota</taxon>
        <taxon>Fungi</taxon>
        <taxon>Dikarya</taxon>
        <taxon>Ascomycota</taxon>
        <taxon>Pezizomycotina</taxon>
        <taxon>Sordariomycetes</taxon>
        <taxon>Xylariomycetidae</taxon>
        <taxon>Amphisphaeriales</taxon>
        <taxon>Apiosporaceae</taxon>
        <taxon>Neoarthrinium</taxon>
    </lineage>
</organism>
<accession>A0A9Q0ALQ1</accession>
<dbReference type="PROSITE" id="PS51387">
    <property type="entry name" value="FAD_PCMH"/>
    <property type="match status" value="1"/>
</dbReference>
<dbReference type="Gene3D" id="3.30.465.10">
    <property type="match status" value="1"/>
</dbReference>
<dbReference type="GO" id="GO:0016491">
    <property type="term" value="F:oxidoreductase activity"/>
    <property type="evidence" value="ECO:0007669"/>
    <property type="project" value="UniProtKB-KW"/>
</dbReference>
<dbReference type="SUPFAM" id="SSF56176">
    <property type="entry name" value="FAD-binding/transporter-associated domain-like"/>
    <property type="match status" value="1"/>
</dbReference>
<name>A0A9Q0ALQ1_9PEZI</name>
<comment type="similarity">
    <text evidence="1">Belongs to the oxygen-dependent FAD-linked oxidoreductase family.</text>
</comment>
<evidence type="ECO:0000259" key="5">
    <source>
        <dbReference type="PROSITE" id="PS51387"/>
    </source>
</evidence>
<dbReference type="InterPro" id="IPR016169">
    <property type="entry name" value="FAD-bd_PCMH_sub2"/>
</dbReference>
<dbReference type="EMBL" id="JAFIMR010000034">
    <property type="protein sequence ID" value="KAI1859458.1"/>
    <property type="molecule type" value="Genomic_DNA"/>
</dbReference>
<feature type="domain" description="FAD-binding PCMH-type" evidence="5">
    <location>
        <begin position="37"/>
        <end position="208"/>
    </location>
</feature>
<evidence type="ECO:0000313" key="7">
    <source>
        <dbReference type="Proteomes" id="UP000829685"/>
    </source>
</evidence>
<dbReference type="InterPro" id="IPR050416">
    <property type="entry name" value="FAD-linked_Oxidoreductase"/>
</dbReference>
<dbReference type="InterPro" id="IPR006094">
    <property type="entry name" value="Oxid_FAD_bind_N"/>
</dbReference>
<protein>
    <recommendedName>
        <fullName evidence="5">FAD-binding PCMH-type domain-containing protein</fullName>
    </recommendedName>
</protein>
<gene>
    <name evidence="6" type="ORF">JX265_010461</name>
</gene>
<evidence type="ECO:0000256" key="2">
    <source>
        <dbReference type="ARBA" id="ARBA00022630"/>
    </source>
</evidence>
<dbReference type="InterPro" id="IPR016167">
    <property type="entry name" value="FAD-bd_PCMH_sub1"/>
</dbReference>
<dbReference type="InterPro" id="IPR016166">
    <property type="entry name" value="FAD-bd_PCMH"/>
</dbReference>
<dbReference type="Proteomes" id="UP000829685">
    <property type="component" value="Unassembled WGS sequence"/>
</dbReference>
<evidence type="ECO:0000256" key="3">
    <source>
        <dbReference type="ARBA" id="ARBA00022827"/>
    </source>
</evidence>
<comment type="caution">
    <text evidence="6">The sequence shown here is derived from an EMBL/GenBank/DDBJ whole genome shotgun (WGS) entry which is preliminary data.</text>
</comment>
<dbReference type="GO" id="GO:0071949">
    <property type="term" value="F:FAD binding"/>
    <property type="evidence" value="ECO:0007669"/>
    <property type="project" value="InterPro"/>
</dbReference>
<dbReference type="Pfam" id="PF01565">
    <property type="entry name" value="FAD_binding_4"/>
    <property type="match status" value="1"/>
</dbReference>